<dbReference type="Gene3D" id="3.40.50.2300">
    <property type="match status" value="1"/>
</dbReference>
<organism evidence="4 5">
    <name type="scientific">Robertkochia marina</name>
    <dbReference type="NCBI Taxonomy" id="1227945"/>
    <lineage>
        <taxon>Bacteria</taxon>
        <taxon>Pseudomonadati</taxon>
        <taxon>Bacteroidota</taxon>
        <taxon>Flavobacteriia</taxon>
        <taxon>Flavobacteriales</taxon>
        <taxon>Flavobacteriaceae</taxon>
        <taxon>Robertkochia</taxon>
    </lineage>
</organism>
<dbReference type="PROSITE" id="PS50110">
    <property type="entry name" value="RESPONSE_REGULATORY"/>
    <property type="match status" value="1"/>
</dbReference>
<dbReference type="AlphaFoldDB" id="A0A4S3M315"/>
<comment type="caution">
    <text evidence="4">The sequence shown here is derived from an EMBL/GenBank/DDBJ whole genome shotgun (WGS) entry which is preliminary data.</text>
</comment>
<dbReference type="InterPro" id="IPR011006">
    <property type="entry name" value="CheY-like_superfamily"/>
</dbReference>
<protein>
    <submittedName>
        <fullName evidence="4">Response regulator</fullName>
    </submittedName>
</protein>
<dbReference type="RefSeq" id="WP_136336090.1">
    <property type="nucleotide sequence ID" value="NZ_QXMP01000012.1"/>
</dbReference>
<dbReference type="InterPro" id="IPR050595">
    <property type="entry name" value="Bact_response_regulator"/>
</dbReference>
<dbReference type="PANTHER" id="PTHR44591">
    <property type="entry name" value="STRESS RESPONSE REGULATOR PROTEIN 1"/>
    <property type="match status" value="1"/>
</dbReference>
<dbReference type="SMART" id="SM00448">
    <property type="entry name" value="REC"/>
    <property type="match status" value="1"/>
</dbReference>
<evidence type="ECO:0000256" key="2">
    <source>
        <dbReference type="PROSITE-ProRule" id="PRU00169"/>
    </source>
</evidence>
<reference evidence="4 5" key="1">
    <citation type="submission" date="2019-04" db="EMBL/GenBank/DDBJ databases">
        <title>Draft genome sequence of Robertkochia marina CC-AMO-30D.</title>
        <authorList>
            <person name="Hameed A."/>
            <person name="Lin S.-Y."/>
            <person name="Shahina M."/>
            <person name="Lai W.-A."/>
            <person name="Young C.-C."/>
        </authorList>
    </citation>
    <scope>NUCLEOTIDE SEQUENCE [LARGE SCALE GENOMIC DNA]</scope>
    <source>
        <strain evidence="4 5">CC-AMO-30D</strain>
    </source>
</reference>
<proteinExistence type="predicted"/>
<evidence type="ECO:0000259" key="3">
    <source>
        <dbReference type="PROSITE" id="PS50110"/>
    </source>
</evidence>
<dbReference type="Pfam" id="PF00072">
    <property type="entry name" value="Response_reg"/>
    <property type="match status" value="1"/>
</dbReference>
<comment type="caution">
    <text evidence="2">Lacks conserved residue(s) required for the propagation of feature annotation.</text>
</comment>
<accession>A0A4S3M315</accession>
<sequence length="126" mass="14508">MPDKKLILIAEEDKMQATLLAFRLRRNGYRVEQVSHGEAALNFLKQYIPDMIICGIEMPGLHTFDLLKFARKRYNREVPIVVLTTSSENRLHSKLFEAGATECMTKPVDPSSFLDMVELELGQYKF</sequence>
<evidence type="ECO:0000313" key="5">
    <source>
        <dbReference type="Proteomes" id="UP000305939"/>
    </source>
</evidence>
<dbReference type="CDD" id="cd00156">
    <property type="entry name" value="REC"/>
    <property type="match status" value="1"/>
</dbReference>
<dbReference type="OrthoDB" id="1013073at2"/>
<dbReference type="InterPro" id="IPR001789">
    <property type="entry name" value="Sig_transdc_resp-reg_receiver"/>
</dbReference>
<gene>
    <name evidence="4" type="ORF">E7Z59_09555</name>
</gene>
<dbReference type="PANTHER" id="PTHR44591:SF3">
    <property type="entry name" value="RESPONSE REGULATORY DOMAIN-CONTAINING PROTEIN"/>
    <property type="match status" value="1"/>
</dbReference>
<dbReference type="EMBL" id="SSMC01000002">
    <property type="protein sequence ID" value="THD67885.1"/>
    <property type="molecule type" value="Genomic_DNA"/>
</dbReference>
<keyword evidence="5" id="KW-1185">Reference proteome</keyword>
<evidence type="ECO:0000256" key="1">
    <source>
        <dbReference type="ARBA" id="ARBA00022553"/>
    </source>
</evidence>
<name>A0A4S3M315_9FLAO</name>
<dbReference type="SUPFAM" id="SSF52172">
    <property type="entry name" value="CheY-like"/>
    <property type="match status" value="1"/>
</dbReference>
<keyword evidence="1" id="KW-0597">Phosphoprotein</keyword>
<evidence type="ECO:0000313" key="4">
    <source>
        <dbReference type="EMBL" id="THD67885.1"/>
    </source>
</evidence>
<dbReference type="Proteomes" id="UP000305939">
    <property type="component" value="Unassembled WGS sequence"/>
</dbReference>
<feature type="domain" description="Response regulatory" evidence="3">
    <location>
        <begin position="6"/>
        <end position="121"/>
    </location>
</feature>
<dbReference type="GO" id="GO:0000160">
    <property type="term" value="P:phosphorelay signal transduction system"/>
    <property type="evidence" value="ECO:0007669"/>
    <property type="project" value="InterPro"/>
</dbReference>